<dbReference type="AlphaFoldDB" id="A0AAV8YV88"/>
<dbReference type="InterPro" id="IPR007110">
    <property type="entry name" value="Ig-like_dom"/>
</dbReference>
<dbReference type="InterPro" id="IPR013783">
    <property type="entry name" value="Ig-like_fold"/>
</dbReference>
<dbReference type="GO" id="GO:0030424">
    <property type="term" value="C:axon"/>
    <property type="evidence" value="ECO:0007669"/>
    <property type="project" value="TreeGrafter"/>
</dbReference>
<protein>
    <recommendedName>
        <fullName evidence="3">Ig-like domain-containing protein</fullName>
    </recommendedName>
</protein>
<dbReference type="Pfam" id="PF07679">
    <property type="entry name" value="I-set"/>
    <property type="match status" value="4"/>
</dbReference>
<dbReference type="GO" id="GO:0007411">
    <property type="term" value="P:axon guidance"/>
    <property type="evidence" value="ECO:0007669"/>
    <property type="project" value="TreeGrafter"/>
</dbReference>
<dbReference type="GO" id="GO:0007156">
    <property type="term" value="P:homophilic cell adhesion via plasma membrane adhesion molecules"/>
    <property type="evidence" value="ECO:0007669"/>
    <property type="project" value="TreeGrafter"/>
</dbReference>
<dbReference type="InterPro" id="IPR003599">
    <property type="entry name" value="Ig_sub"/>
</dbReference>
<dbReference type="InterPro" id="IPR003598">
    <property type="entry name" value="Ig_sub2"/>
</dbReference>
<keyword evidence="5" id="KW-1185">Reference proteome</keyword>
<feature type="domain" description="Ig-like" evidence="3">
    <location>
        <begin position="356"/>
        <end position="452"/>
    </location>
</feature>
<dbReference type="GO" id="GO:0005886">
    <property type="term" value="C:plasma membrane"/>
    <property type="evidence" value="ECO:0007669"/>
    <property type="project" value="TreeGrafter"/>
</dbReference>
<dbReference type="SMART" id="SM00408">
    <property type="entry name" value="IGc2"/>
    <property type="match status" value="4"/>
</dbReference>
<comment type="caution">
    <text evidence="4">The sequence shown here is derived from an EMBL/GenBank/DDBJ whole genome shotgun (WGS) entry which is preliminary data.</text>
</comment>
<reference evidence="4" key="1">
    <citation type="journal article" date="2023" name="Insect Mol. Biol.">
        <title>Genome sequencing provides insights into the evolution of gene families encoding plant cell wall-degrading enzymes in longhorned beetles.</title>
        <authorList>
            <person name="Shin N.R."/>
            <person name="Okamura Y."/>
            <person name="Kirsch R."/>
            <person name="Pauchet Y."/>
        </authorList>
    </citation>
    <scope>NUCLEOTIDE SEQUENCE</scope>
    <source>
        <strain evidence="4">AMC_N1</strain>
    </source>
</reference>
<feature type="domain" description="Ig-like" evidence="3">
    <location>
        <begin position="148"/>
        <end position="236"/>
    </location>
</feature>
<dbReference type="FunFam" id="2.60.40.10:FF:000612">
    <property type="entry name" value="palladin isoform X1"/>
    <property type="match status" value="2"/>
</dbReference>
<dbReference type="InterPro" id="IPR036179">
    <property type="entry name" value="Ig-like_dom_sf"/>
</dbReference>
<accession>A0AAV8YV88</accession>
<dbReference type="PROSITE" id="PS50835">
    <property type="entry name" value="IG_LIKE"/>
    <property type="match status" value="4"/>
</dbReference>
<proteinExistence type="predicted"/>
<dbReference type="Gene3D" id="2.60.40.10">
    <property type="entry name" value="Immunoglobulins"/>
    <property type="match status" value="4"/>
</dbReference>
<evidence type="ECO:0000259" key="3">
    <source>
        <dbReference type="PROSITE" id="PS50835"/>
    </source>
</evidence>
<sequence>MDLRDTRCCDGDAVTLECKVESTPPPEIRWEKGGKLIHLGGDFNAEFDGETARLSINQVYPEDEGEYTCVAYNELGKAVTSACLIIDLPEEKENLLSQQLMRPTCLLNGSTPMSTPRTTPNRSLSPRPRAREIISSETRVRRMRAAPPKFYAYPHNRVAEEGETVRFQCAIAGHPEPWVVWEKDGKVITSSARLTISEKEDLRILEIRDVTPSDSGVYKIILENDVGRVEASAKLDVVGHRLAAPRGIRARSLSPRVVPTYSKGLIGASARLGSRARLYCDIRAVPTPFLKWYKDGIPLEESEKYRTSYDNKVAALEIERVDVNDAGLYTCIAKNKHGSAETCAHLEVFKEENLPPEITKGLPKKLIQAEGNSVTLRIEAIGTQPFDVVWMKDGCILPDCADFQQVTTDDGIITLHLPDAYAQDSGDYRCEIYNVFGDAFSTCNLVVHGTVSTKV</sequence>
<dbReference type="SMART" id="SM00409">
    <property type="entry name" value="IG"/>
    <property type="match status" value="4"/>
</dbReference>
<dbReference type="FunFam" id="2.60.40.10:FF:000107">
    <property type="entry name" value="Myosin, light chain kinase a"/>
    <property type="match status" value="1"/>
</dbReference>
<dbReference type="GO" id="GO:0070593">
    <property type="term" value="P:dendrite self-avoidance"/>
    <property type="evidence" value="ECO:0007669"/>
    <property type="project" value="TreeGrafter"/>
</dbReference>
<evidence type="ECO:0000256" key="2">
    <source>
        <dbReference type="SAM" id="MobiDB-lite"/>
    </source>
</evidence>
<dbReference type="SUPFAM" id="SSF48726">
    <property type="entry name" value="Immunoglobulin"/>
    <property type="match status" value="4"/>
</dbReference>
<dbReference type="Proteomes" id="UP001162162">
    <property type="component" value="Unassembled WGS sequence"/>
</dbReference>
<name>A0AAV8YV88_9CUCU</name>
<dbReference type="PANTHER" id="PTHR10075">
    <property type="entry name" value="BASIGIN RELATED"/>
    <property type="match status" value="1"/>
</dbReference>
<evidence type="ECO:0000313" key="4">
    <source>
        <dbReference type="EMBL" id="KAJ8954582.1"/>
    </source>
</evidence>
<gene>
    <name evidence="4" type="ORF">NQ318_003113</name>
</gene>
<feature type="domain" description="Ig-like" evidence="3">
    <location>
        <begin position="255"/>
        <end position="347"/>
    </location>
</feature>
<dbReference type="PANTHER" id="PTHR10075:SF100">
    <property type="entry name" value="FASCICLIN-2"/>
    <property type="match status" value="1"/>
</dbReference>
<dbReference type="InterPro" id="IPR013098">
    <property type="entry name" value="Ig_I-set"/>
</dbReference>
<dbReference type="GO" id="GO:0098632">
    <property type="term" value="F:cell-cell adhesion mediator activity"/>
    <property type="evidence" value="ECO:0007669"/>
    <property type="project" value="TreeGrafter"/>
</dbReference>
<evidence type="ECO:0000256" key="1">
    <source>
        <dbReference type="ARBA" id="ARBA00023319"/>
    </source>
</evidence>
<keyword evidence="1" id="KW-0393">Immunoglobulin domain</keyword>
<organism evidence="4 5">
    <name type="scientific">Aromia moschata</name>
    <dbReference type="NCBI Taxonomy" id="1265417"/>
    <lineage>
        <taxon>Eukaryota</taxon>
        <taxon>Metazoa</taxon>
        <taxon>Ecdysozoa</taxon>
        <taxon>Arthropoda</taxon>
        <taxon>Hexapoda</taxon>
        <taxon>Insecta</taxon>
        <taxon>Pterygota</taxon>
        <taxon>Neoptera</taxon>
        <taxon>Endopterygota</taxon>
        <taxon>Coleoptera</taxon>
        <taxon>Polyphaga</taxon>
        <taxon>Cucujiformia</taxon>
        <taxon>Chrysomeloidea</taxon>
        <taxon>Cerambycidae</taxon>
        <taxon>Cerambycinae</taxon>
        <taxon>Callichromatini</taxon>
        <taxon>Aromia</taxon>
    </lineage>
</organism>
<feature type="region of interest" description="Disordered" evidence="2">
    <location>
        <begin position="107"/>
        <end position="127"/>
    </location>
</feature>
<dbReference type="CDD" id="cd00096">
    <property type="entry name" value="Ig"/>
    <property type="match status" value="2"/>
</dbReference>
<feature type="domain" description="Ig-like" evidence="3">
    <location>
        <begin position="1"/>
        <end position="80"/>
    </location>
</feature>
<dbReference type="EMBL" id="JAPWTK010000046">
    <property type="protein sequence ID" value="KAJ8954582.1"/>
    <property type="molecule type" value="Genomic_DNA"/>
</dbReference>
<feature type="compositionally biased region" description="Polar residues" evidence="2">
    <location>
        <begin position="107"/>
        <end position="124"/>
    </location>
</feature>
<evidence type="ECO:0000313" key="5">
    <source>
        <dbReference type="Proteomes" id="UP001162162"/>
    </source>
</evidence>
<dbReference type="FunFam" id="2.60.40.10:FF:001452">
    <property type="entry name" value="Uncharacterized protein, isoform F"/>
    <property type="match status" value="1"/>
</dbReference>